<proteinExistence type="predicted"/>
<dbReference type="Proteomes" id="UP001295469">
    <property type="component" value="Chromosome C08"/>
</dbReference>
<organism evidence="2">
    <name type="scientific">Brassica napus</name>
    <name type="common">Rape</name>
    <dbReference type="NCBI Taxonomy" id="3708"/>
    <lineage>
        <taxon>Eukaryota</taxon>
        <taxon>Viridiplantae</taxon>
        <taxon>Streptophyta</taxon>
        <taxon>Embryophyta</taxon>
        <taxon>Tracheophyta</taxon>
        <taxon>Spermatophyta</taxon>
        <taxon>Magnoliopsida</taxon>
        <taxon>eudicotyledons</taxon>
        <taxon>Gunneridae</taxon>
        <taxon>Pentapetalae</taxon>
        <taxon>rosids</taxon>
        <taxon>malvids</taxon>
        <taxon>Brassicales</taxon>
        <taxon>Brassicaceae</taxon>
        <taxon>Brassiceae</taxon>
        <taxon>Brassica</taxon>
    </lineage>
</organism>
<dbReference type="AlphaFoldDB" id="A0A816UZ80"/>
<dbReference type="InterPro" id="IPR036770">
    <property type="entry name" value="Ankyrin_rpt-contain_sf"/>
</dbReference>
<protein>
    <submittedName>
        <fullName evidence="2">(rape) hypothetical protein</fullName>
    </submittedName>
</protein>
<dbReference type="Gene3D" id="1.25.40.20">
    <property type="entry name" value="Ankyrin repeat-containing domain"/>
    <property type="match status" value="1"/>
</dbReference>
<evidence type="ECO:0000256" key="1">
    <source>
        <dbReference type="PROSITE-ProRule" id="PRU00023"/>
    </source>
</evidence>
<keyword evidence="1" id="KW-0040">ANK repeat</keyword>
<accession>A0A816UZ80</accession>
<dbReference type="EMBL" id="HG994372">
    <property type="protein sequence ID" value="CAF2114249.1"/>
    <property type="molecule type" value="Genomic_DNA"/>
</dbReference>
<name>A0A816UZ80_BRANA</name>
<dbReference type="SUPFAM" id="SSF48403">
    <property type="entry name" value="Ankyrin repeat"/>
    <property type="match status" value="1"/>
</dbReference>
<dbReference type="InterPro" id="IPR002110">
    <property type="entry name" value="Ankyrin_rpt"/>
</dbReference>
<evidence type="ECO:0000313" key="2">
    <source>
        <dbReference type="EMBL" id="CAF2114249.1"/>
    </source>
</evidence>
<dbReference type="SMART" id="SM00248">
    <property type="entry name" value="ANK"/>
    <property type="match status" value="1"/>
</dbReference>
<dbReference type="Pfam" id="PF00023">
    <property type="entry name" value="Ank"/>
    <property type="match status" value="1"/>
</dbReference>
<feature type="repeat" description="ANK" evidence="1">
    <location>
        <begin position="48"/>
        <end position="80"/>
    </location>
</feature>
<reference evidence="2" key="1">
    <citation type="submission" date="2021-01" db="EMBL/GenBank/DDBJ databases">
        <authorList>
            <consortium name="Genoscope - CEA"/>
            <person name="William W."/>
        </authorList>
    </citation>
    <scope>NUCLEOTIDE SEQUENCE</scope>
</reference>
<dbReference type="PROSITE" id="PS50088">
    <property type="entry name" value="ANK_REPEAT"/>
    <property type="match status" value="1"/>
</dbReference>
<gene>
    <name evidence="2" type="ORF">DARMORV10_C08P40680.1</name>
</gene>
<sequence>MAIYLHLRDTFLTLFCVSHPKLKQDNDILNLQILLAAYPELVHYRTVIKETPLFFAVKNNHLDCVELLLQCGASSESNCAINGGLI</sequence>
<dbReference type="PROSITE" id="PS50297">
    <property type="entry name" value="ANK_REP_REGION"/>
    <property type="match status" value="1"/>
</dbReference>